<proteinExistence type="predicted"/>
<dbReference type="EMBL" id="MTEJ01000170">
    <property type="protein sequence ID" value="OQX08623.1"/>
    <property type="molecule type" value="Genomic_DNA"/>
</dbReference>
<evidence type="ECO:0000256" key="3">
    <source>
        <dbReference type="ARBA" id="ARBA00022964"/>
    </source>
</evidence>
<keyword evidence="2" id="KW-0479">Metal-binding</keyword>
<dbReference type="PROSITE" id="PS51184">
    <property type="entry name" value="JMJC"/>
    <property type="match status" value="1"/>
</dbReference>
<evidence type="ECO:0000313" key="8">
    <source>
        <dbReference type="Proteomes" id="UP000192491"/>
    </source>
</evidence>
<dbReference type="Gene3D" id="3.40.366.30">
    <property type="entry name" value="50S ribosomal protein L16 arginine hydroxylase, Chain A, Domain 2"/>
    <property type="match status" value="1"/>
</dbReference>
<dbReference type="PANTHER" id="PTHR13096:SF8">
    <property type="entry name" value="RIBOSOMAL OXYGENASE 1"/>
    <property type="match status" value="1"/>
</dbReference>
<comment type="cofactor">
    <cofactor evidence="1">
        <name>Fe(2+)</name>
        <dbReference type="ChEBI" id="CHEBI:29033"/>
    </cofactor>
</comment>
<dbReference type="SUPFAM" id="SSF51197">
    <property type="entry name" value="Clavaminate synthase-like"/>
    <property type="match status" value="1"/>
</dbReference>
<keyword evidence="5" id="KW-0408">Iron</keyword>
<evidence type="ECO:0000313" key="7">
    <source>
        <dbReference type="EMBL" id="OQX08623.1"/>
    </source>
</evidence>
<evidence type="ECO:0000256" key="4">
    <source>
        <dbReference type="ARBA" id="ARBA00023002"/>
    </source>
</evidence>
<protein>
    <submittedName>
        <fullName evidence="7">Cupin</fullName>
    </submittedName>
</protein>
<evidence type="ECO:0000256" key="1">
    <source>
        <dbReference type="ARBA" id="ARBA00001954"/>
    </source>
</evidence>
<sequence length="384" mass="44028">MAGLFGDISTEEFLRDYWQKKPLLIRNAFPNFQSPITQDELAGLACETDTARIVIEQGGAHPWEVRHGAFDDDDFSNLPETHWTLLVNDTDQHLPELKAIIEPFRFIPDWRIDDLMISFAVEGGSVGAHVDQYDVFLLQAQGQRRWQITTQPAHPDNFLPDLDLRIMRDFQAEQEWIVEPGDLLYLPPNVPHYGVALNECMTYSVGFRAPSQADMLEKLLEDSLEDARLQQRFTDTERVPQANPGELTAADMDRLVDFLVDALPQDEQSLQRWVGKYLTLPKANTPAWEAEPVSRAALSRLLRQKKRFEKSLDVRVLYFSSDNTVHLYANGNHHQIASQHIQFIEYLCQSATLLHKDYSHFLTDSACFDTLQELLTNGIFTVKK</sequence>
<evidence type="ECO:0000259" key="6">
    <source>
        <dbReference type="PROSITE" id="PS51184"/>
    </source>
</evidence>
<evidence type="ECO:0000256" key="5">
    <source>
        <dbReference type="ARBA" id="ARBA00023004"/>
    </source>
</evidence>
<dbReference type="InterPro" id="IPR046799">
    <property type="entry name" value="ROXA-like_wH"/>
</dbReference>
<dbReference type="GO" id="GO:0046872">
    <property type="term" value="F:metal ion binding"/>
    <property type="evidence" value="ECO:0007669"/>
    <property type="project" value="UniProtKB-KW"/>
</dbReference>
<organism evidence="7 8">
    <name type="scientific">Thiothrix lacustris</name>
    <dbReference type="NCBI Taxonomy" id="525917"/>
    <lineage>
        <taxon>Bacteria</taxon>
        <taxon>Pseudomonadati</taxon>
        <taxon>Pseudomonadota</taxon>
        <taxon>Gammaproteobacteria</taxon>
        <taxon>Thiotrichales</taxon>
        <taxon>Thiotrichaceae</taxon>
        <taxon>Thiothrix</taxon>
    </lineage>
</organism>
<dbReference type="GO" id="GO:0016706">
    <property type="term" value="F:2-oxoglutarate-dependent dioxygenase activity"/>
    <property type="evidence" value="ECO:0007669"/>
    <property type="project" value="TreeGrafter"/>
</dbReference>
<dbReference type="Proteomes" id="UP000192491">
    <property type="component" value="Unassembled WGS sequence"/>
</dbReference>
<dbReference type="PANTHER" id="PTHR13096">
    <property type="entry name" value="MINA53 MYC INDUCED NUCLEAR ANTIGEN"/>
    <property type="match status" value="1"/>
</dbReference>
<dbReference type="STRING" id="1123401.GCA_000621325_01021"/>
<dbReference type="Pfam" id="PF20514">
    <property type="entry name" value="WHD_ROXA"/>
    <property type="match status" value="1"/>
</dbReference>
<keyword evidence="4" id="KW-0560">Oxidoreductase</keyword>
<evidence type="ECO:0000256" key="2">
    <source>
        <dbReference type="ARBA" id="ARBA00022723"/>
    </source>
</evidence>
<name>A0A1Y1QLT8_9GAMM</name>
<reference evidence="7 8" key="1">
    <citation type="submission" date="2017-01" db="EMBL/GenBank/DDBJ databases">
        <title>Novel large sulfur bacteria in the metagenomes of groundwater-fed chemosynthetic microbial mats in the Lake Huron basin.</title>
        <authorList>
            <person name="Sharrar A.M."/>
            <person name="Flood B.E."/>
            <person name="Bailey J.V."/>
            <person name="Jones D.S."/>
            <person name="Biddanda B."/>
            <person name="Ruberg S.A."/>
            <person name="Marcus D.N."/>
            <person name="Dick G.J."/>
        </authorList>
    </citation>
    <scope>NUCLEOTIDE SEQUENCE [LARGE SCALE GENOMIC DNA]</scope>
    <source>
        <strain evidence="7">A8</strain>
    </source>
</reference>
<keyword evidence="3" id="KW-0223">Dioxygenase</keyword>
<gene>
    <name evidence="7" type="ORF">BWK73_24820</name>
</gene>
<comment type="caution">
    <text evidence="7">The sequence shown here is derived from an EMBL/GenBank/DDBJ whole genome shotgun (WGS) entry which is preliminary data.</text>
</comment>
<dbReference type="Gene3D" id="2.60.120.650">
    <property type="entry name" value="Cupin"/>
    <property type="match status" value="1"/>
</dbReference>
<dbReference type="InterPro" id="IPR039994">
    <property type="entry name" value="NO66-like"/>
</dbReference>
<dbReference type="InterPro" id="IPR003347">
    <property type="entry name" value="JmjC_dom"/>
</dbReference>
<feature type="domain" description="JmjC" evidence="6">
    <location>
        <begin position="96"/>
        <end position="224"/>
    </location>
</feature>
<dbReference type="AlphaFoldDB" id="A0A1Y1QLT8"/>
<dbReference type="SMART" id="SM00558">
    <property type="entry name" value="JmjC"/>
    <property type="match status" value="1"/>
</dbReference>
<dbReference type="Pfam" id="PF08007">
    <property type="entry name" value="JmjC_2"/>
    <property type="match status" value="1"/>
</dbReference>
<accession>A0A1Y1QLT8</accession>